<sequence length="96" mass="11367">MEISTLYVSVDRLSNNSRCCHIRMASFCNRGNFVNTKLNKSMNLSTNNYYLYLPEIQKTNVYISFSQARNSAQNSRYNHSSLRFKRCKQRKRCRPV</sequence>
<keyword evidence="2" id="KW-1185">Reference proteome</keyword>
<evidence type="ECO:0000313" key="2">
    <source>
        <dbReference type="Proteomes" id="UP000887458"/>
    </source>
</evidence>
<protein>
    <submittedName>
        <fullName evidence="1">Uncharacterized protein</fullName>
    </submittedName>
</protein>
<accession>A0ABQ8J6C6</accession>
<dbReference type="EMBL" id="NJHN03000066">
    <property type="protein sequence ID" value="KAH9418133.1"/>
    <property type="molecule type" value="Genomic_DNA"/>
</dbReference>
<reference evidence="1 2" key="2">
    <citation type="journal article" date="2022" name="Mol. Biol. Evol.">
        <title>Comparative Genomics Reveals Insights into the Divergent Evolution of Astigmatic Mites and Household Pest Adaptations.</title>
        <authorList>
            <person name="Xiong Q."/>
            <person name="Wan A.T."/>
            <person name="Liu X."/>
            <person name="Fung C.S."/>
            <person name="Xiao X."/>
            <person name="Malainual N."/>
            <person name="Hou J."/>
            <person name="Wang L."/>
            <person name="Wang M."/>
            <person name="Yang K.Y."/>
            <person name="Cui Y."/>
            <person name="Leung E.L."/>
            <person name="Nong W."/>
            <person name="Shin S.K."/>
            <person name="Au S.W."/>
            <person name="Jeong K.Y."/>
            <person name="Chew F.T."/>
            <person name="Hui J.H."/>
            <person name="Leung T.F."/>
            <person name="Tungtrongchitr A."/>
            <person name="Zhong N."/>
            <person name="Liu Z."/>
            <person name="Tsui S.K."/>
        </authorList>
    </citation>
    <scope>NUCLEOTIDE SEQUENCE [LARGE SCALE GENOMIC DNA]</scope>
    <source>
        <strain evidence="1">Derp</strain>
    </source>
</reference>
<proteinExistence type="predicted"/>
<name>A0ABQ8J6C6_DERPT</name>
<evidence type="ECO:0000313" key="1">
    <source>
        <dbReference type="EMBL" id="KAH9418133.1"/>
    </source>
</evidence>
<dbReference type="Proteomes" id="UP000887458">
    <property type="component" value="Unassembled WGS sequence"/>
</dbReference>
<organism evidence="1 2">
    <name type="scientific">Dermatophagoides pteronyssinus</name>
    <name type="common">European house dust mite</name>
    <dbReference type="NCBI Taxonomy" id="6956"/>
    <lineage>
        <taxon>Eukaryota</taxon>
        <taxon>Metazoa</taxon>
        <taxon>Ecdysozoa</taxon>
        <taxon>Arthropoda</taxon>
        <taxon>Chelicerata</taxon>
        <taxon>Arachnida</taxon>
        <taxon>Acari</taxon>
        <taxon>Acariformes</taxon>
        <taxon>Sarcoptiformes</taxon>
        <taxon>Astigmata</taxon>
        <taxon>Psoroptidia</taxon>
        <taxon>Analgoidea</taxon>
        <taxon>Pyroglyphidae</taxon>
        <taxon>Dermatophagoidinae</taxon>
        <taxon>Dermatophagoides</taxon>
    </lineage>
</organism>
<gene>
    <name evidence="1" type="ORF">DERP_014096</name>
</gene>
<reference evidence="1 2" key="1">
    <citation type="journal article" date="2018" name="J. Allergy Clin. Immunol.">
        <title>High-quality assembly of Dermatophagoides pteronyssinus genome and transcriptome reveals a wide range of novel allergens.</title>
        <authorList>
            <person name="Liu X.Y."/>
            <person name="Yang K.Y."/>
            <person name="Wang M.Q."/>
            <person name="Kwok J.S."/>
            <person name="Zeng X."/>
            <person name="Yang Z."/>
            <person name="Xiao X.J."/>
            <person name="Lau C.P."/>
            <person name="Li Y."/>
            <person name="Huang Z.M."/>
            <person name="Ba J.G."/>
            <person name="Yim A.K."/>
            <person name="Ouyang C.Y."/>
            <person name="Ngai S.M."/>
            <person name="Chan T.F."/>
            <person name="Leung E.L."/>
            <person name="Liu L."/>
            <person name="Liu Z.G."/>
            <person name="Tsui S.K."/>
        </authorList>
    </citation>
    <scope>NUCLEOTIDE SEQUENCE [LARGE SCALE GENOMIC DNA]</scope>
    <source>
        <strain evidence="1">Derp</strain>
    </source>
</reference>
<comment type="caution">
    <text evidence="1">The sequence shown here is derived from an EMBL/GenBank/DDBJ whole genome shotgun (WGS) entry which is preliminary data.</text>
</comment>